<feature type="domain" description="Protein FecR C-terminal" evidence="3">
    <location>
        <begin position="244"/>
        <end position="310"/>
    </location>
</feature>
<evidence type="ECO:0000313" key="4">
    <source>
        <dbReference type="EMBL" id="NHE58561.1"/>
    </source>
</evidence>
<dbReference type="Gene3D" id="2.60.120.1440">
    <property type="match status" value="1"/>
</dbReference>
<sequence>MNSKKELEILILRNFLGDLREDEKKILSQWLDASPENRQHQEKMLSSWQDGKLFRDWQRIDLQENWEEIIEKAQQEQTKTLRLRPVLKYVAAVVFLILCSVWMVNYYANTSIANDTPRPMAVLLPDGSQVWLRQDALASFHERSFKKDRSIEIEGEAFFEVQKGEVPFIVLADEGKVEVLGTTFNVRENESSTEVLLLEGSVRFSAAGSEQILKPGEGAISDGRRIQVIPQVNVNSVGWKTGVFRFSNQPLREVMEVAAGYYGFSHEMSKAVEDLRVTAAFNKNSLSEFMEELSFILGIEIKATENKLTITKE</sequence>
<evidence type="ECO:0000313" key="5">
    <source>
        <dbReference type="Proteomes" id="UP000649799"/>
    </source>
</evidence>
<evidence type="ECO:0000259" key="3">
    <source>
        <dbReference type="Pfam" id="PF16344"/>
    </source>
</evidence>
<evidence type="ECO:0008006" key="6">
    <source>
        <dbReference type="Google" id="ProtNLM"/>
    </source>
</evidence>
<evidence type="ECO:0000256" key="1">
    <source>
        <dbReference type="SAM" id="Phobius"/>
    </source>
</evidence>
<feature type="transmembrane region" description="Helical" evidence="1">
    <location>
        <begin position="86"/>
        <end position="108"/>
    </location>
</feature>
<dbReference type="PIRSF" id="PIRSF018266">
    <property type="entry name" value="FecR"/>
    <property type="match status" value="1"/>
</dbReference>
<dbReference type="RefSeq" id="WP_166149055.1">
    <property type="nucleotide sequence ID" value="NZ_JAANYN010000007.1"/>
</dbReference>
<dbReference type="InterPro" id="IPR032508">
    <property type="entry name" value="FecR_C"/>
</dbReference>
<protein>
    <recommendedName>
        <fullName evidence="6">FecR family protein</fullName>
    </recommendedName>
</protein>
<gene>
    <name evidence="4" type="ORF">G9Q97_17265</name>
</gene>
<dbReference type="InterPro" id="IPR006860">
    <property type="entry name" value="FecR"/>
</dbReference>
<keyword evidence="1" id="KW-0812">Transmembrane</keyword>
<keyword evidence="1" id="KW-0472">Membrane</keyword>
<dbReference type="Proteomes" id="UP000649799">
    <property type="component" value="Unassembled WGS sequence"/>
</dbReference>
<dbReference type="Pfam" id="PF04773">
    <property type="entry name" value="FecR"/>
    <property type="match status" value="1"/>
</dbReference>
<organism evidence="4 5">
    <name type="scientific">Cyclobacterium plantarum</name>
    <dbReference type="NCBI Taxonomy" id="2716263"/>
    <lineage>
        <taxon>Bacteria</taxon>
        <taxon>Pseudomonadati</taxon>
        <taxon>Bacteroidota</taxon>
        <taxon>Cytophagia</taxon>
        <taxon>Cytophagales</taxon>
        <taxon>Cyclobacteriaceae</taxon>
        <taxon>Cyclobacterium</taxon>
    </lineage>
</organism>
<name>A0ABX0HEG3_9BACT</name>
<evidence type="ECO:0000259" key="2">
    <source>
        <dbReference type="Pfam" id="PF04773"/>
    </source>
</evidence>
<dbReference type="EMBL" id="JAANYN010000007">
    <property type="protein sequence ID" value="NHE58561.1"/>
    <property type="molecule type" value="Genomic_DNA"/>
</dbReference>
<accession>A0ABX0HEG3</accession>
<keyword evidence="1" id="KW-1133">Transmembrane helix</keyword>
<proteinExistence type="predicted"/>
<dbReference type="InterPro" id="IPR012373">
    <property type="entry name" value="Ferrdict_sens_TM"/>
</dbReference>
<dbReference type="PANTHER" id="PTHR30273">
    <property type="entry name" value="PERIPLASMIC SIGNAL SENSOR AND SIGMA FACTOR ACTIVATOR FECR-RELATED"/>
    <property type="match status" value="1"/>
</dbReference>
<reference evidence="4 5" key="1">
    <citation type="submission" date="2020-03" db="EMBL/GenBank/DDBJ databases">
        <title>Cyclobacterium plantarum sp. nov., a marine bacterium isolated from a coastal-marine wetland.</title>
        <authorList>
            <person name="Sanchez-Porro C."/>
            <person name="Ventosa A."/>
            <person name="Amoozegar M."/>
        </authorList>
    </citation>
    <scope>NUCLEOTIDE SEQUENCE [LARGE SCALE GENOMIC DNA]</scope>
    <source>
        <strain evidence="4 5">GBPx2</strain>
    </source>
</reference>
<comment type="caution">
    <text evidence="4">The sequence shown here is derived from an EMBL/GenBank/DDBJ whole genome shotgun (WGS) entry which is preliminary data.</text>
</comment>
<feature type="domain" description="FecR protein" evidence="2">
    <location>
        <begin position="121"/>
        <end position="203"/>
    </location>
</feature>
<dbReference type="PANTHER" id="PTHR30273:SF2">
    <property type="entry name" value="PROTEIN FECR"/>
    <property type="match status" value="1"/>
</dbReference>
<dbReference type="Pfam" id="PF16344">
    <property type="entry name" value="FecR_C"/>
    <property type="match status" value="1"/>
</dbReference>
<dbReference type="Gene3D" id="3.55.50.30">
    <property type="match status" value="1"/>
</dbReference>
<keyword evidence="5" id="KW-1185">Reference proteome</keyword>